<dbReference type="EMBL" id="PVTZ01000008">
    <property type="protein sequence ID" value="PRZ13624.1"/>
    <property type="molecule type" value="Genomic_DNA"/>
</dbReference>
<comment type="caution">
    <text evidence="1">The sequence shown here is derived from an EMBL/GenBank/DDBJ whole genome shotgun (WGS) entry which is preliminary data.</text>
</comment>
<evidence type="ECO:0000313" key="2">
    <source>
        <dbReference type="Proteomes" id="UP000238836"/>
    </source>
</evidence>
<accession>A0ABX5EMS8</accession>
<sequence>MRGSKRSWRLLAIRMFRCQLGQAWQIVITRTFLYLATTMLVVEKARKPITFQEVAAENEPPS</sequence>
<proteinExistence type="predicted"/>
<protein>
    <submittedName>
        <fullName evidence="1">Uncharacterized protein</fullName>
    </submittedName>
</protein>
<dbReference type="Proteomes" id="UP000238836">
    <property type="component" value="Unassembled WGS sequence"/>
</dbReference>
<gene>
    <name evidence="1" type="ORF">CLV36_108121</name>
</gene>
<reference evidence="1 2" key="1">
    <citation type="submission" date="2018-03" db="EMBL/GenBank/DDBJ databases">
        <title>Genomic Encyclopedia of Archaeal and Bacterial Type Strains, Phase II (KMG-II): from individual species to whole genera.</title>
        <authorList>
            <person name="Goeker M."/>
        </authorList>
    </citation>
    <scope>NUCLEOTIDE SEQUENCE [LARGE SCALE GENOMIC DNA]</scope>
    <source>
        <strain evidence="1 2">RHA1</strain>
    </source>
</reference>
<organism evidence="1 2">
    <name type="scientific">Laceyella sediminis</name>
    <dbReference type="NCBI Taxonomy" id="573074"/>
    <lineage>
        <taxon>Bacteria</taxon>
        <taxon>Bacillati</taxon>
        <taxon>Bacillota</taxon>
        <taxon>Bacilli</taxon>
        <taxon>Bacillales</taxon>
        <taxon>Thermoactinomycetaceae</taxon>
        <taxon>Laceyella</taxon>
    </lineage>
</organism>
<evidence type="ECO:0000313" key="1">
    <source>
        <dbReference type="EMBL" id="PRZ13624.1"/>
    </source>
</evidence>
<keyword evidence="2" id="KW-1185">Reference proteome</keyword>
<name>A0ABX5EMS8_9BACL</name>